<dbReference type="PANTHER" id="PTHR22990:SF15">
    <property type="entry name" value="F-BOX ONLY PROTEIN 10"/>
    <property type="match status" value="1"/>
</dbReference>
<dbReference type="PANTHER" id="PTHR22990">
    <property type="entry name" value="F-BOX ONLY PROTEIN"/>
    <property type="match status" value="1"/>
</dbReference>
<accession>A0ABT5XB11</accession>
<dbReference type="Pfam" id="PF05048">
    <property type="entry name" value="NosD"/>
    <property type="match status" value="1"/>
</dbReference>
<proteinExistence type="predicted"/>
<dbReference type="EMBL" id="JARFPK010000071">
    <property type="protein sequence ID" value="MDF0591842.1"/>
    <property type="molecule type" value="Genomic_DNA"/>
</dbReference>
<dbReference type="PROSITE" id="PS51257">
    <property type="entry name" value="PROKAR_LIPOPROTEIN"/>
    <property type="match status" value="1"/>
</dbReference>
<dbReference type="InterPro" id="IPR011050">
    <property type="entry name" value="Pectin_lyase_fold/virulence"/>
</dbReference>
<feature type="region of interest" description="Disordered" evidence="4">
    <location>
        <begin position="346"/>
        <end position="376"/>
    </location>
</feature>
<reference evidence="6 7" key="1">
    <citation type="submission" date="2023-03" db="EMBL/GenBank/DDBJ databases">
        <title>WGS of Methanotrichaceae archaeon Mx.</title>
        <authorList>
            <person name="Sorokin D.Y."/>
            <person name="Merkel A.Y."/>
        </authorList>
    </citation>
    <scope>NUCLEOTIDE SEQUENCE [LARGE SCALE GENOMIC DNA]</scope>
    <source>
        <strain evidence="6 7">Mx</strain>
    </source>
</reference>
<dbReference type="SUPFAM" id="SSF51126">
    <property type="entry name" value="Pectin lyase-like"/>
    <property type="match status" value="1"/>
</dbReference>
<dbReference type="InterPro" id="IPR006626">
    <property type="entry name" value="PbH1"/>
</dbReference>
<sequence>MSNKAIIRVIVSAVIVLALAGLSCSTTIVVAPGDRIQSAIDDAKDGDVIVVPSGLYRENLNVDKQVTLKGEDTGGGKPIINAGGDGNGISIISDAVTVQGFEVTNARIGIDIRSRSNSVIETLVGDSWTGIALVSSAGNMLKENEVRNSWRGIYLKESEDNVLYANTVRDNRWSGIVIESSDGNLIYENLIIGNYNGFELLNSNENVFKDNDMQENRFNDEPPSKGSTDHLEDIVIETSVEPVGTSGDEIVPSKPFPETVNFGTAVEIGASHPRVEDEVVEISPSRTIFELDLDLDRIDESVNEMGIIGPELDFAEEPETFSSFEVHDGGDLKVEDLVSDLDEVGYKPLEGDDTDELGAEEDISNAGSERREPADTAGIDLQYQRGTSSERQKLETVQDVTFPGWDAGSPTEYPVAEPIYNGTKGEVEEILKRESRTEDLIDESQTIERSENGNLTVCPGDQPLEEALREEILENATDGSLGFAKDDDSAPIRESSSGGWKKYEYLEALRKMILREDTVPKPEPMEMNFSEMVSIELERLDLGTISFYSPKEMTVGVSAKVDAAVVKNVQDELKVRLEALGASEAEVSKLKASMISDLRGESFRIRYLDDESLSATNKSFERWSWDVTPIKSGLYDLTLNVALVVELSDGTEIRRDYPALQRRTGVDLSFRHIVFYIIDRVIN</sequence>
<evidence type="ECO:0000256" key="4">
    <source>
        <dbReference type="SAM" id="MobiDB-lite"/>
    </source>
</evidence>
<evidence type="ECO:0000259" key="5">
    <source>
        <dbReference type="SMART" id="SM00722"/>
    </source>
</evidence>
<organism evidence="6 7">
    <name type="scientific">Candidatus Methanocrinis natronophilus</name>
    <dbReference type="NCBI Taxonomy" id="3033396"/>
    <lineage>
        <taxon>Archaea</taxon>
        <taxon>Methanobacteriati</taxon>
        <taxon>Methanobacteriota</taxon>
        <taxon>Stenosarchaea group</taxon>
        <taxon>Methanomicrobia</taxon>
        <taxon>Methanotrichales</taxon>
        <taxon>Methanotrichaceae</taxon>
        <taxon>Methanocrinis</taxon>
    </lineage>
</organism>
<dbReference type="SMART" id="SM00722">
    <property type="entry name" value="CASH"/>
    <property type="match status" value="1"/>
</dbReference>
<dbReference type="Gene3D" id="2.160.20.10">
    <property type="entry name" value="Single-stranded right-handed beta-helix, Pectin lyase-like"/>
    <property type="match status" value="1"/>
</dbReference>
<evidence type="ECO:0000256" key="2">
    <source>
        <dbReference type="ARBA" id="ARBA00022737"/>
    </source>
</evidence>
<dbReference type="InterPro" id="IPR022441">
    <property type="entry name" value="Para_beta_helix_rpt-2"/>
</dbReference>
<evidence type="ECO:0000256" key="3">
    <source>
        <dbReference type="ARBA" id="ARBA00022786"/>
    </source>
</evidence>
<dbReference type="NCBIfam" id="TIGR03804">
    <property type="entry name" value="para_beta_helix"/>
    <property type="match status" value="2"/>
</dbReference>
<evidence type="ECO:0000313" key="7">
    <source>
        <dbReference type="Proteomes" id="UP001220010"/>
    </source>
</evidence>
<name>A0ABT5XB11_9EURY</name>
<keyword evidence="3" id="KW-0833">Ubl conjugation pathway</keyword>
<dbReference type="Proteomes" id="UP001220010">
    <property type="component" value="Unassembled WGS sequence"/>
</dbReference>
<feature type="domain" description="Carbohydrate-binding/sugar hydrolysis" evidence="5">
    <location>
        <begin position="51"/>
        <end position="201"/>
    </location>
</feature>
<protein>
    <submittedName>
        <fullName evidence="6">NosD domain-containing protein</fullName>
    </submittedName>
</protein>
<dbReference type="InterPro" id="IPR012334">
    <property type="entry name" value="Pectin_lyas_fold"/>
</dbReference>
<dbReference type="InterPro" id="IPR007742">
    <property type="entry name" value="NosD_dom"/>
</dbReference>
<dbReference type="InterPro" id="IPR051550">
    <property type="entry name" value="SCF-Subunits/Alg-Epimerases"/>
</dbReference>
<keyword evidence="7" id="KW-1185">Reference proteome</keyword>
<dbReference type="SMART" id="SM00710">
    <property type="entry name" value="PbH1"/>
    <property type="match status" value="4"/>
</dbReference>
<gene>
    <name evidence="6" type="ORF">P0O15_11810</name>
</gene>
<evidence type="ECO:0000313" key="6">
    <source>
        <dbReference type="EMBL" id="MDF0591842.1"/>
    </source>
</evidence>
<feature type="compositionally biased region" description="Acidic residues" evidence="4">
    <location>
        <begin position="351"/>
        <end position="363"/>
    </location>
</feature>
<keyword evidence="2" id="KW-0677">Repeat</keyword>
<comment type="pathway">
    <text evidence="1">Protein modification; protein ubiquitination.</text>
</comment>
<dbReference type="InterPro" id="IPR006633">
    <property type="entry name" value="Carb-bd_sugar_hydrolysis-dom"/>
</dbReference>
<dbReference type="RefSeq" id="WP_316967566.1">
    <property type="nucleotide sequence ID" value="NZ_JARFPK010000071.1"/>
</dbReference>
<evidence type="ECO:0000256" key="1">
    <source>
        <dbReference type="ARBA" id="ARBA00004906"/>
    </source>
</evidence>
<comment type="caution">
    <text evidence="6">The sequence shown here is derived from an EMBL/GenBank/DDBJ whole genome shotgun (WGS) entry which is preliminary data.</text>
</comment>